<keyword evidence="1" id="KW-0802">TPR repeat</keyword>
<dbReference type="InterPro" id="IPR052943">
    <property type="entry name" value="TMTC_O-mannosyl-trnsfr"/>
</dbReference>
<protein>
    <submittedName>
        <fullName evidence="2">Tetratricopeptide repeat protein</fullName>
    </submittedName>
</protein>
<gene>
    <name evidence="2" type="ORF">HJG40_09335</name>
</gene>
<dbReference type="InterPro" id="IPR011990">
    <property type="entry name" value="TPR-like_helical_dom_sf"/>
</dbReference>
<organism evidence="2 3">
    <name type="scientific">Acidithiobacillus concretivorus</name>
    <dbReference type="NCBI Taxonomy" id="3063952"/>
    <lineage>
        <taxon>Bacteria</taxon>
        <taxon>Pseudomonadati</taxon>
        <taxon>Pseudomonadota</taxon>
        <taxon>Acidithiobacillia</taxon>
        <taxon>Acidithiobacillales</taxon>
        <taxon>Acidithiobacillaceae</taxon>
        <taxon>Acidithiobacillus</taxon>
    </lineage>
</organism>
<dbReference type="Proteomes" id="UP001197028">
    <property type="component" value="Unassembled WGS sequence"/>
</dbReference>
<proteinExistence type="predicted"/>
<comment type="caution">
    <text evidence="2">The sequence shown here is derived from an EMBL/GenBank/DDBJ whole genome shotgun (WGS) entry which is preliminary data.</text>
</comment>
<dbReference type="Gene3D" id="1.25.40.10">
    <property type="entry name" value="Tetratricopeptide repeat domain"/>
    <property type="match status" value="3"/>
</dbReference>
<dbReference type="Pfam" id="PF14559">
    <property type="entry name" value="TPR_19"/>
    <property type="match status" value="2"/>
</dbReference>
<evidence type="ECO:0000313" key="3">
    <source>
        <dbReference type="Proteomes" id="UP001197028"/>
    </source>
</evidence>
<accession>A0ABS5ZQM7</accession>
<dbReference type="Pfam" id="PF13374">
    <property type="entry name" value="TPR_10"/>
    <property type="match status" value="1"/>
</dbReference>
<dbReference type="EMBL" id="JABELD010000066">
    <property type="protein sequence ID" value="MBU2738981.1"/>
    <property type="molecule type" value="Genomic_DNA"/>
</dbReference>
<dbReference type="RefSeq" id="WP_215863928.1">
    <property type="nucleotide sequence ID" value="NZ_JABELD010000066.1"/>
</dbReference>
<dbReference type="PANTHER" id="PTHR44809:SF1">
    <property type="entry name" value="PROTEIN O-MANNOSYL-TRANSFERASE TMTC1"/>
    <property type="match status" value="1"/>
</dbReference>
<feature type="repeat" description="TPR" evidence="1">
    <location>
        <begin position="316"/>
        <end position="349"/>
    </location>
</feature>
<dbReference type="SMART" id="SM00028">
    <property type="entry name" value="TPR"/>
    <property type="match status" value="5"/>
</dbReference>
<reference evidence="2 3" key="1">
    <citation type="journal article" date="2021" name="ISME J.">
        <title>Genomic evolution of the class Acidithiobacillia: deep-branching Proteobacteria living in extreme acidic conditions.</title>
        <authorList>
            <person name="Moya-Beltran A."/>
            <person name="Beard S."/>
            <person name="Rojas-Villalobos C."/>
            <person name="Issotta F."/>
            <person name="Gallardo Y."/>
            <person name="Ulloa R."/>
            <person name="Giaveno A."/>
            <person name="Degli Esposti M."/>
            <person name="Johnson D.B."/>
            <person name="Quatrini R."/>
        </authorList>
    </citation>
    <scope>NUCLEOTIDE SEQUENCE [LARGE SCALE GENOMIC DNA]</scope>
    <source>
        <strain evidence="2 3">ATCC 19703</strain>
    </source>
</reference>
<dbReference type="PANTHER" id="PTHR44809">
    <property type="match status" value="1"/>
</dbReference>
<keyword evidence="3" id="KW-1185">Reference proteome</keyword>
<feature type="repeat" description="TPR" evidence="1">
    <location>
        <begin position="146"/>
        <end position="179"/>
    </location>
</feature>
<evidence type="ECO:0000256" key="1">
    <source>
        <dbReference type="PROSITE-ProRule" id="PRU00339"/>
    </source>
</evidence>
<name>A0ABS5ZQM7_9PROT</name>
<dbReference type="PROSITE" id="PS50005">
    <property type="entry name" value="TPR"/>
    <property type="match status" value="3"/>
</dbReference>
<dbReference type="SUPFAM" id="SSF48452">
    <property type="entry name" value="TPR-like"/>
    <property type="match status" value="1"/>
</dbReference>
<dbReference type="InterPro" id="IPR019734">
    <property type="entry name" value="TPR_rpt"/>
</dbReference>
<sequence length="664" mass="75471">MSILPSYWLLHFHYRQTLRELLALLLRFGTCGDKSQRAELARSVRLNRRKLQDLRAIDTTTAQASDLNELWQDALCDLSLEGWQSYQYQNLEKHPWSLEQVQSEWFPQWDLVQEVIGEAILLPDLAAATDDETFLRTFIQDNPEHAQAYGNLGVSLMERGDEFASEKIFRHALKIDPDHSDALLNFAVLLTRQKRLDEAENLLKHALVVRPDYLHAYCNLGFVLSEQKRYAESEAVLHKALDLQPDSLMALVNITVPLFARKAYAEAEKILRSILRQDPDHRGAALNLVACLYALGKKEDGEIKLRETIGRFSDFSDAMVKLALVLAERDDLEEAHSWFQRAYEVSANDPTVGFDFSLFALSIGHYEEGFRLYELRFEAKENCNPIRFPERERWDGKPLQGKRILIHAEQGLGDLIQTVRYVAELKRRGGRVILETREPLLRLFSCLEDVEEVFLENTNIPAFDVFAPIMSLPHLCGTTVSTIPNQTPYLTVDQQWVAQWAPKLPAKGLRVGVVWACNPLARNGQDRSLSLNKLAPLAELDALHLVSLQKGESAEAQIEEVNFPLLSLGTEIVDFADTAAIISQLDLVLTVDTAVAHLSGALNVPTWVILSHDGDWRWLRKRSDSPWYPSVRLFRQPAPGDWDGLIFEVLSALKVLILEQPVRT</sequence>
<feature type="repeat" description="TPR" evidence="1">
    <location>
        <begin position="214"/>
        <end position="247"/>
    </location>
</feature>
<dbReference type="SUPFAM" id="SSF53756">
    <property type="entry name" value="UDP-Glycosyltransferase/glycogen phosphorylase"/>
    <property type="match status" value="1"/>
</dbReference>
<evidence type="ECO:0000313" key="2">
    <source>
        <dbReference type="EMBL" id="MBU2738981.1"/>
    </source>
</evidence>
<dbReference type="Gene3D" id="3.40.50.2000">
    <property type="entry name" value="Glycogen Phosphorylase B"/>
    <property type="match status" value="1"/>
</dbReference>